<organism evidence="1 2">
    <name type="scientific">Meleagris gallopavo</name>
    <name type="common">Wild turkey</name>
    <dbReference type="NCBI Taxonomy" id="9103"/>
    <lineage>
        <taxon>Eukaryota</taxon>
        <taxon>Metazoa</taxon>
        <taxon>Chordata</taxon>
        <taxon>Craniata</taxon>
        <taxon>Vertebrata</taxon>
        <taxon>Euteleostomi</taxon>
        <taxon>Archelosauria</taxon>
        <taxon>Archosauria</taxon>
        <taxon>Dinosauria</taxon>
        <taxon>Saurischia</taxon>
        <taxon>Theropoda</taxon>
        <taxon>Coelurosauria</taxon>
        <taxon>Aves</taxon>
        <taxon>Neognathae</taxon>
        <taxon>Galloanserae</taxon>
        <taxon>Galliformes</taxon>
        <taxon>Phasianidae</taxon>
        <taxon>Meleagridinae</taxon>
        <taxon>Meleagris</taxon>
    </lineage>
</organism>
<accession>A0A803YAM6</accession>
<name>A0A803YAM6_MELGA</name>
<dbReference type="InParanoid" id="A0A803YAM6"/>
<dbReference type="AlphaFoldDB" id="A0A803YAM6"/>
<reference evidence="1 2" key="1">
    <citation type="journal article" date="2010" name="PLoS Biol.">
        <title>Multi-platform next-generation sequencing of the domestic turkey (Meleagris gallopavo): genome assembly and analysis.</title>
        <authorList>
            <person name="Dalloul R.A."/>
            <person name="Long J.A."/>
            <person name="Zimin A.V."/>
            <person name="Aslam L."/>
            <person name="Beal K."/>
            <person name="Blomberg L.A."/>
            <person name="Bouffard P."/>
            <person name="Burt D.W."/>
            <person name="Crasta O."/>
            <person name="Crooijmans R.P."/>
            <person name="Cooper K."/>
            <person name="Coulombe R.A."/>
            <person name="De S."/>
            <person name="Delany M.E."/>
            <person name="Dodgson J.B."/>
            <person name="Dong J.J."/>
            <person name="Evans C."/>
            <person name="Frederickson K.M."/>
            <person name="Flicek P."/>
            <person name="Florea L."/>
            <person name="Folkerts O."/>
            <person name="Groenen M.A."/>
            <person name="Harkins T.T."/>
            <person name="Herrero J."/>
            <person name="Hoffmann S."/>
            <person name="Megens H.J."/>
            <person name="Jiang A."/>
            <person name="de Jong P."/>
            <person name="Kaiser P."/>
            <person name="Kim H."/>
            <person name="Kim K.W."/>
            <person name="Kim S."/>
            <person name="Langenberger D."/>
            <person name="Lee M.K."/>
            <person name="Lee T."/>
            <person name="Mane S."/>
            <person name="Marcais G."/>
            <person name="Marz M."/>
            <person name="McElroy A.P."/>
            <person name="Modise T."/>
            <person name="Nefedov M."/>
            <person name="Notredame C."/>
            <person name="Paton I.R."/>
            <person name="Payne W.S."/>
            <person name="Pertea G."/>
            <person name="Prickett D."/>
            <person name="Puiu D."/>
            <person name="Qioa D."/>
            <person name="Raineri E."/>
            <person name="Ruffier M."/>
            <person name="Salzberg S.L."/>
            <person name="Schatz M.C."/>
            <person name="Scheuring C."/>
            <person name="Schmidt C.J."/>
            <person name="Schroeder S."/>
            <person name="Searle S.M."/>
            <person name="Smith E.J."/>
            <person name="Smith J."/>
            <person name="Sonstegard T.S."/>
            <person name="Stadler P.F."/>
            <person name="Tafer H."/>
            <person name="Tu Z.J."/>
            <person name="Van Tassell C.P."/>
            <person name="Vilella A.J."/>
            <person name="Williams K.P."/>
            <person name="Yorke J.A."/>
            <person name="Zhang L."/>
            <person name="Zhang H.B."/>
            <person name="Zhang X."/>
            <person name="Zhang Y."/>
            <person name="Reed K.M."/>
        </authorList>
    </citation>
    <scope>NUCLEOTIDE SEQUENCE [LARGE SCALE GENOMIC DNA]</scope>
</reference>
<evidence type="ECO:0000313" key="2">
    <source>
        <dbReference type="Proteomes" id="UP000001645"/>
    </source>
</evidence>
<reference evidence="1" key="2">
    <citation type="submission" date="2025-08" db="UniProtKB">
        <authorList>
            <consortium name="Ensembl"/>
        </authorList>
    </citation>
    <scope>IDENTIFICATION</scope>
</reference>
<protein>
    <submittedName>
        <fullName evidence="1">Uncharacterized protein</fullName>
    </submittedName>
</protein>
<dbReference type="Ensembl" id="ENSMGAT00000021412.1">
    <property type="protein sequence ID" value="ENSMGAP00000028823.1"/>
    <property type="gene ID" value="ENSMGAG00000020054.1"/>
</dbReference>
<dbReference type="Proteomes" id="UP000001645">
    <property type="component" value="Chromosome 30"/>
</dbReference>
<reference evidence="1" key="3">
    <citation type="submission" date="2025-09" db="UniProtKB">
        <authorList>
            <consortium name="Ensembl"/>
        </authorList>
    </citation>
    <scope>IDENTIFICATION</scope>
</reference>
<keyword evidence="2" id="KW-1185">Reference proteome</keyword>
<sequence>MLSGKKGGKMQRPFPRLCLLLALHNPALHLSQLRGSVLGAGVCMLLQKSSVRTRQDQFTLCILQSDTCNPPPIPHHCSHLSSSYCCCTTHASFDGI</sequence>
<proteinExistence type="predicted"/>
<evidence type="ECO:0000313" key="1">
    <source>
        <dbReference type="Ensembl" id="ENSMGAP00000028823.1"/>
    </source>
</evidence>